<name>A0A2W7NCR7_9BACT</name>
<evidence type="ECO:0000313" key="1">
    <source>
        <dbReference type="EMBL" id="PZX18171.1"/>
    </source>
</evidence>
<dbReference type="Proteomes" id="UP000249239">
    <property type="component" value="Unassembled WGS sequence"/>
</dbReference>
<dbReference type="EMBL" id="QKZK01000007">
    <property type="protein sequence ID" value="PZX18171.1"/>
    <property type="molecule type" value="Genomic_DNA"/>
</dbReference>
<comment type="caution">
    <text evidence="1">The sequence shown here is derived from an EMBL/GenBank/DDBJ whole genome shotgun (WGS) entry which is preliminary data.</text>
</comment>
<proteinExistence type="predicted"/>
<protein>
    <submittedName>
        <fullName evidence="1">Uncharacterized protein</fullName>
    </submittedName>
</protein>
<reference evidence="1 2" key="1">
    <citation type="submission" date="2018-06" db="EMBL/GenBank/DDBJ databases">
        <title>Genomic Encyclopedia of Archaeal and Bacterial Type Strains, Phase II (KMG-II): from individual species to whole genera.</title>
        <authorList>
            <person name="Goeker M."/>
        </authorList>
    </citation>
    <scope>NUCLEOTIDE SEQUENCE [LARGE SCALE GENOMIC DNA]</scope>
    <source>
        <strain evidence="1 2">DSM 6779</strain>
    </source>
</reference>
<organism evidence="1 2">
    <name type="scientific">Breznakibacter xylanolyticus</name>
    <dbReference type="NCBI Taxonomy" id="990"/>
    <lineage>
        <taxon>Bacteria</taxon>
        <taxon>Pseudomonadati</taxon>
        <taxon>Bacteroidota</taxon>
        <taxon>Bacteroidia</taxon>
        <taxon>Marinilabiliales</taxon>
        <taxon>Marinilabiliaceae</taxon>
        <taxon>Breznakibacter</taxon>
    </lineage>
</organism>
<sequence length="97" mass="10845">MATHIATFNILIHTHDDKATDEGLLFRSIKTLSDKGVINGMKPLSLVNGQDYWSLFYTCDCPKSSIEAMLSPIHQDFFIHKLSDGNLFEVIEDAGSE</sequence>
<gene>
    <name evidence="1" type="ORF">LX69_01211</name>
</gene>
<dbReference type="RefSeq" id="WP_146260653.1">
    <property type="nucleotide sequence ID" value="NZ_QKZK01000007.1"/>
</dbReference>
<evidence type="ECO:0000313" key="2">
    <source>
        <dbReference type="Proteomes" id="UP000249239"/>
    </source>
</evidence>
<dbReference type="AlphaFoldDB" id="A0A2W7NCR7"/>
<accession>A0A2W7NCR7</accession>
<keyword evidence="2" id="KW-1185">Reference proteome</keyword>